<dbReference type="PANTHER" id="PTHR36512">
    <property type="entry name" value="D-AMINOPEPTIDASE"/>
    <property type="match status" value="1"/>
</dbReference>
<keyword evidence="3" id="KW-1185">Reference proteome</keyword>
<dbReference type="InterPro" id="IPR005321">
    <property type="entry name" value="Peptidase_S58_DmpA"/>
</dbReference>
<sequence length="374" mass="39877">MTAQPPAPRGRARDLGFPVGHLPPGQFNAITDVPGVRVGHRTVWRGGPGESGPVARTGVTAIWPHEGNPFRERVYAATSVFNGYGIMTSDIVMDEWGLMGSPIVLCDTANLGLAYDATVRYMTARDPAVGDDDVLMPVVAECDDGFLNDNRAFTLTTEDVTAALDCAASGPVAEGVVGAGTGMQLFDFKGGIGTASRRVEIGSRSFTVGVLLNTNYGSRHQLQVAGHPVGRKLVDRMPVRHKEGSCIAVVATDLPLHPKQLRRLARRVDIGLGRTGSVGNDGSGEIFMAFSTAHRIPREAPDGIMPIEVMIEGQFWTHGSPFDVVFDAVAEAAEEAALNALCQADTVDGRDGHRLWGFPIEEALAMLHNKTGRA</sequence>
<dbReference type="EMBL" id="JAATVY010000007">
    <property type="protein sequence ID" value="NJC70688.1"/>
    <property type="molecule type" value="Genomic_DNA"/>
</dbReference>
<dbReference type="Proteomes" id="UP000722989">
    <property type="component" value="Unassembled WGS sequence"/>
</dbReference>
<dbReference type="Pfam" id="PF03576">
    <property type="entry name" value="Peptidase_S58"/>
    <property type="match status" value="1"/>
</dbReference>
<evidence type="ECO:0000313" key="3">
    <source>
        <dbReference type="Proteomes" id="UP000722989"/>
    </source>
</evidence>
<comment type="caution">
    <text evidence="2">The sequence shown here is derived from an EMBL/GenBank/DDBJ whole genome shotgun (WGS) entry which is preliminary data.</text>
</comment>
<proteinExistence type="inferred from homology"/>
<dbReference type="SUPFAM" id="SSF56266">
    <property type="entry name" value="DmpA/ArgJ-like"/>
    <property type="match status" value="1"/>
</dbReference>
<dbReference type="InterPro" id="IPR016117">
    <property type="entry name" value="ArgJ-like_dom_sf"/>
</dbReference>
<gene>
    <name evidence="2" type="ORF">HC031_13330</name>
</gene>
<accession>A0ABX0XZS0</accession>
<protein>
    <submittedName>
        <fullName evidence="2">S58 family peptidase</fullName>
    </submittedName>
</protein>
<comment type="similarity">
    <text evidence="1">Belongs to the peptidase S58 family.</text>
</comment>
<dbReference type="Gene3D" id="3.60.70.12">
    <property type="entry name" value="L-amino peptidase D-ALA esterase/amidase"/>
    <property type="match status" value="1"/>
</dbReference>
<reference evidence="2 3" key="1">
    <citation type="submission" date="2020-03" db="EMBL/GenBank/DDBJ databases">
        <title>WGS of the type strain of Planosporangium spp.</title>
        <authorList>
            <person name="Thawai C."/>
        </authorList>
    </citation>
    <scope>NUCLEOTIDE SEQUENCE [LARGE SCALE GENOMIC DNA]</scope>
    <source>
        <strain evidence="2 3">TBRC 5610</strain>
    </source>
</reference>
<dbReference type="PANTHER" id="PTHR36512:SF3">
    <property type="entry name" value="BLR5678 PROTEIN"/>
    <property type="match status" value="1"/>
</dbReference>
<dbReference type="RefSeq" id="WP_167925583.1">
    <property type="nucleotide sequence ID" value="NZ_JAATVY010000007.1"/>
</dbReference>
<evidence type="ECO:0000256" key="1">
    <source>
        <dbReference type="ARBA" id="ARBA00007068"/>
    </source>
</evidence>
<name>A0ABX0XZS0_9ACTN</name>
<evidence type="ECO:0000313" key="2">
    <source>
        <dbReference type="EMBL" id="NJC70688.1"/>
    </source>
</evidence>
<organism evidence="2 3">
    <name type="scientific">Planosporangium thailandense</name>
    <dbReference type="NCBI Taxonomy" id="765197"/>
    <lineage>
        <taxon>Bacteria</taxon>
        <taxon>Bacillati</taxon>
        <taxon>Actinomycetota</taxon>
        <taxon>Actinomycetes</taxon>
        <taxon>Micromonosporales</taxon>
        <taxon>Micromonosporaceae</taxon>
        <taxon>Planosporangium</taxon>
    </lineage>
</organism>